<evidence type="ECO:0000313" key="4">
    <source>
        <dbReference type="Proteomes" id="UP001283361"/>
    </source>
</evidence>
<dbReference type="Pfam" id="PF06581">
    <property type="entry name" value="p31comet"/>
    <property type="match status" value="1"/>
</dbReference>
<dbReference type="InterPro" id="IPR053729">
    <property type="entry name" value="MAD2L1BP_domain_sf"/>
</dbReference>
<name>A0AAE1DWK6_9GAST</name>
<keyword evidence="4" id="KW-1185">Reference proteome</keyword>
<evidence type="ECO:0000256" key="1">
    <source>
        <dbReference type="SAM" id="Coils"/>
    </source>
</evidence>
<reference evidence="3" key="1">
    <citation type="journal article" date="2023" name="G3 (Bethesda)">
        <title>A reference genome for the long-term kleptoplast-retaining sea slug Elysia crispata morphotype clarki.</title>
        <authorList>
            <person name="Eastman K.E."/>
            <person name="Pendleton A.L."/>
            <person name="Shaikh M.A."/>
            <person name="Suttiyut T."/>
            <person name="Ogas R."/>
            <person name="Tomko P."/>
            <person name="Gavelis G."/>
            <person name="Widhalm J.R."/>
            <person name="Wisecaver J.H."/>
        </authorList>
    </citation>
    <scope>NUCLEOTIDE SEQUENCE</scope>
    <source>
        <strain evidence="3">ECLA1</strain>
    </source>
</reference>
<dbReference type="AlphaFoldDB" id="A0AAE1DWK6"/>
<protein>
    <submittedName>
        <fullName evidence="3">Uncharacterized protein</fullName>
    </submittedName>
</protein>
<evidence type="ECO:0000256" key="2">
    <source>
        <dbReference type="SAM" id="MobiDB-lite"/>
    </source>
</evidence>
<gene>
    <name evidence="3" type="ORF">RRG08_001506</name>
</gene>
<feature type="coiled-coil region" evidence="1">
    <location>
        <begin position="103"/>
        <end position="133"/>
    </location>
</feature>
<dbReference type="PANTHER" id="PTHR15681:SF1">
    <property type="entry name" value="MAD2L1-BINDING PROTEIN"/>
    <property type="match status" value="1"/>
</dbReference>
<dbReference type="Proteomes" id="UP001283361">
    <property type="component" value="Unassembled WGS sequence"/>
</dbReference>
<comment type="caution">
    <text evidence="3">The sequence shown here is derived from an EMBL/GenBank/DDBJ whole genome shotgun (WGS) entry which is preliminary data.</text>
</comment>
<dbReference type="PANTHER" id="PTHR15681">
    <property type="entry name" value="MAD2L1-BINDING PROTEIN"/>
    <property type="match status" value="1"/>
</dbReference>
<evidence type="ECO:0000313" key="3">
    <source>
        <dbReference type="EMBL" id="KAK3784198.1"/>
    </source>
</evidence>
<dbReference type="GO" id="GO:0007096">
    <property type="term" value="P:regulation of exit from mitosis"/>
    <property type="evidence" value="ECO:0007669"/>
    <property type="project" value="InterPro"/>
</dbReference>
<feature type="region of interest" description="Disordered" evidence="2">
    <location>
        <begin position="277"/>
        <end position="306"/>
    </location>
</feature>
<keyword evidence="1" id="KW-0175">Coiled coil</keyword>
<proteinExistence type="predicted"/>
<dbReference type="Gene3D" id="3.30.900.20">
    <property type="match status" value="1"/>
</dbReference>
<organism evidence="3 4">
    <name type="scientific">Elysia crispata</name>
    <name type="common">lettuce slug</name>
    <dbReference type="NCBI Taxonomy" id="231223"/>
    <lineage>
        <taxon>Eukaryota</taxon>
        <taxon>Metazoa</taxon>
        <taxon>Spiralia</taxon>
        <taxon>Lophotrochozoa</taxon>
        <taxon>Mollusca</taxon>
        <taxon>Gastropoda</taxon>
        <taxon>Heterobranchia</taxon>
        <taxon>Euthyneura</taxon>
        <taxon>Panpulmonata</taxon>
        <taxon>Sacoglossa</taxon>
        <taxon>Placobranchoidea</taxon>
        <taxon>Plakobranchidae</taxon>
        <taxon>Elysia</taxon>
    </lineage>
</organism>
<feature type="compositionally biased region" description="Basic and acidic residues" evidence="2">
    <location>
        <begin position="283"/>
        <end position="292"/>
    </location>
</feature>
<dbReference type="EMBL" id="JAWDGP010002302">
    <property type="protein sequence ID" value="KAK3784198.1"/>
    <property type="molecule type" value="Genomic_DNA"/>
</dbReference>
<sequence length="427" mass="47226">MAGVSKTHSHDIVFDGALLSTTRASLVTELLQYFLYERQQIPLPVDQLRSIVDNARSDLDLHKHSDHIGTFNGIGTPDINGKENYFQNLAPNEVKNKTYAGKFSSAASQLRKVENLLDELRQLSDKLRQAFETCPEIEQVAVLFGGTIVSPKESYVIKFPPPCPDADSLSLKSCKRNLFQQVISEDFLGSLTSNLAPTNVSVLLSAPRSCPLQWFLPKQTLKSPKLGTIISLNFHCSYLVPICHDLTMADGEFELSGLELLNCSQCESECAGAVQGDPVSVNKSHDGDKDITEAGTATDVSRSHPHPDAVWSSIVQESKQWNDSAPPSPVIPRFCKHQMPNYIYSTGKNVQIKDTICTSSDKALITTTKLVSHSSNDKLEESVIYNMRRLNMSLSAPLGDETDCIWYQSPIVIRGLKKQDLFPGKKL</sequence>
<dbReference type="InterPro" id="IPR009511">
    <property type="entry name" value="MAD1/Cdc20-bound-Mad2-bd"/>
</dbReference>
<dbReference type="GO" id="GO:0005634">
    <property type="term" value="C:nucleus"/>
    <property type="evidence" value="ECO:0007669"/>
    <property type="project" value="InterPro"/>
</dbReference>
<accession>A0AAE1DWK6</accession>